<dbReference type="NCBIfam" id="NF033542">
    <property type="entry name" value="transpos_IS110"/>
    <property type="match status" value="1"/>
</dbReference>
<dbReference type="PANTHER" id="PTHR33055:SF15">
    <property type="entry name" value="TRANSPOSASE-RELATED"/>
    <property type="match status" value="1"/>
</dbReference>
<dbReference type="InterPro" id="IPR003346">
    <property type="entry name" value="Transposase_20"/>
</dbReference>
<comment type="caution">
    <text evidence="2">The sequence shown here is derived from an EMBL/GenBank/DDBJ whole genome shotgun (WGS) entry which is preliminary data.</text>
</comment>
<organism evidence="2">
    <name type="scientific">mine drainage metagenome</name>
    <dbReference type="NCBI Taxonomy" id="410659"/>
    <lineage>
        <taxon>unclassified sequences</taxon>
        <taxon>metagenomes</taxon>
        <taxon>ecological metagenomes</taxon>
    </lineage>
</organism>
<reference evidence="2" key="1">
    <citation type="submission" date="2013-08" db="EMBL/GenBank/DDBJ databases">
        <authorList>
            <person name="Mendez C."/>
            <person name="Richter M."/>
            <person name="Ferrer M."/>
            <person name="Sanchez J."/>
        </authorList>
    </citation>
    <scope>NUCLEOTIDE SEQUENCE</scope>
</reference>
<dbReference type="GO" id="GO:0006313">
    <property type="term" value="P:DNA transposition"/>
    <property type="evidence" value="ECO:0007669"/>
    <property type="project" value="InterPro"/>
</dbReference>
<reference evidence="2" key="2">
    <citation type="journal article" date="2014" name="ISME J.">
        <title>Microbial stratification in low pH oxic and suboxic macroscopic growths along an acid mine drainage.</title>
        <authorList>
            <person name="Mendez-Garcia C."/>
            <person name="Mesa V."/>
            <person name="Sprenger R.R."/>
            <person name="Richter M."/>
            <person name="Diez M.S."/>
            <person name="Solano J."/>
            <person name="Bargiela R."/>
            <person name="Golyshina O.V."/>
            <person name="Manteca A."/>
            <person name="Ramos J.L."/>
            <person name="Gallego J.R."/>
            <person name="Llorente I."/>
            <person name="Martins Dos Santos V.A."/>
            <person name="Jensen O.N."/>
            <person name="Pelaez A.I."/>
            <person name="Sanchez J."/>
            <person name="Ferrer M."/>
        </authorList>
    </citation>
    <scope>NUCLEOTIDE SEQUENCE</scope>
</reference>
<protein>
    <submittedName>
        <fullName evidence="2">Transposase IS116/IS110/IS902 family protein</fullName>
    </submittedName>
</protein>
<dbReference type="InterPro" id="IPR047650">
    <property type="entry name" value="Transpos_IS110"/>
</dbReference>
<sequence length="205" mass="23501">MKTDRRDAVMLVRALRNDDLSRVHVPTVEDEALRDLVRAWSAAKQDLRQARQRLKSFLLQHGVRYSGTANWGPAHRRWLSEFVFTAPWSQMAFEEHRRAIEDRIAQCERLETALREAAPQWRFHPVLQALQALRGVQFTAALGILAEIGDLGRFERPRQLMAWLGLTPSEHSSGGTRRLGGITKTGNGYARKLLIETAWSYRYPA</sequence>
<dbReference type="PANTHER" id="PTHR33055">
    <property type="entry name" value="TRANSPOSASE FOR INSERTION SEQUENCE ELEMENT IS1111A"/>
    <property type="match status" value="1"/>
</dbReference>
<dbReference type="Pfam" id="PF02371">
    <property type="entry name" value="Transposase_20"/>
    <property type="match status" value="1"/>
</dbReference>
<gene>
    <name evidence="2" type="ORF">B2A_05493</name>
</gene>
<dbReference type="AlphaFoldDB" id="T1AGR8"/>
<name>T1AGR8_9ZZZZ</name>
<feature type="domain" description="Transposase IS116/IS110/IS902 C-terminal" evidence="1">
    <location>
        <begin position="128"/>
        <end position="200"/>
    </location>
</feature>
<evidence type="ECO:0000259" key="1">
    <source>
        <dbReference type="Pfam" id="PF02371"/>
    </source>
</evidence>
<dbReference type="EMBL" id="AUZZ01003824">
    <property type="protein sequence ID" value="EQD55843.1"/>
    <property type="molecule type" value="Genomic_DNA"/>
</dbReference>
<evidence type="ECO:0000313" key="2">
    <source>
        <dbReference type="EMBL" id="EQD55843.1"/>
    </source>
</evidence>
<dbReference type="GO" id="GO:0004803">
    <property type="term" value="F:transposase activity"/>
    <property type="evidence" value="ECO:0007669"/>
    <property type="project" value="InterPro"/>
</dbReference>
<proteinExistence type="predicted"/>
<dbReference type="GO" id="GO:0003677">
    <property type="term" value="F:DNA binding"/>
    <property type="evidence" value="ECO:0007669"/>
    <property type="project" value="InterPro"/>
</dbReference>
<accession>T1AGR8</accession>